<reference evidence="1" key="1">
    <citation type="journal article" date="2022" name="bioRxiv">
        <title>Sequencing and chromosome-scale assembly of the giantPleurodeles waltlgenome.</title>
        <authorList>
            <person name="Brown T."/>
            <person name="Elewa A."/>
            <person name="Iarovenko S."/>
            <person name="Subramanian E."/>
            <person name="Araus A.J."/>
            <person name="Petzold A."/>
            <person name="Susuki M."/>
            <person name="Suzuki K.-i.T."/>
            <person name="Hayashi T."/>
            <person name="Toyoda A."/>
            <person name="Oliveira C."/>
            <person name="Osipova E."/>
            <person name="Leigh N.D."/>
            <person name="Simon A."/>
            <person name="Yun M.H."/>
        </authorList>
    </citation>
    <scope>NUCLEOTIDE SEQUENCE</scope>
    <source>
        <strain evidence="1">20211129_DDA</strain>
        <tissue evidence="1">Liver</tissue>
    </source>
</reference>
<evidence type="ECO:0000313" key="1">
    <source>
        <dbReference type="EMBL" id="KAJ1187679.1"/>
    </source>
</evidence>
<sequence>MCLSCCRSCQATKLDPRHRCSPLSGLRPAPVAPLYASDQGAAPNLQRPPKQGPGCVPAAVPLPHQNLLRNCVALPAVAQEQQGSRRSTGKSLRSSGFRSYVSQVRSSRSMLLHRSQSLPRPQCNFTVNVLHFCIKALHI</sequence>
<name>A0AAV7UGU3_PLEWA</name>
<comment type="caution">
    <text evidence="1">The sequence shown here is derived from an EMBL/GenBank/DDBJ whole genome shotgun (WGS) entry which is preliminary data.</text>
</comment>
<organism evidence="1 2">
    <name type="scientific">Pleurodeles waltl</name>
    <name type="common">Iberian ribbed newt</name>
    <dbReference type="NCBI Taxonomy" id="8319"/>
    <lineage>
        <taxon>Eukaryota</taxon>
        <taxon>Metazoa</taxon>
        <taxon>Chordata</taxon>
        <taxon>Craniata</taxon>
        <taxon>Vertebrata</taxon>
        <taxon>Euteleostomi</taxon>
        <taxon>Amphibia</taxon>
        <taxon>Batrachia</taxon>
        <taxon>Caudata</taxon>
        <taxon>Salamandroidea</taxon>
        <taxon>Salamandridae</taxon>
        <taxon>Pleurodelinae</taxon>
        <taxon>Pleurodeles</taxon>
    </lineage>
</organism>
<keyword evidence="2" id="KW-1185">Reference proteome</keyword>
<evidence type="ECO:0000313" key="2">
    <source>
        <dbReference type="Proteomes" id="UP001066276"/>
    </source>
</evidence>
<dbReference type="EMBL" id="JANPWB010000005">
    <property type="protein sequence ID" value="KAJ1187679.1"/>
    <property type="molecule type" value="Genomic_DNA"/>
</dbReference>
<accession>A0AAV7UGU3</accession>
<dbReference type="Proteomes" id="UP001066276">
    <property type="component" value="Chromosome 3_1"/>
</dbReference>
<proteinExistence type="predicted"/>
<protein>
    <submittedName>
        <fullName evidence="1">Uncharacterized protein</fullName>
    </submittedName>
</protein>
<gene>
    <name evidence="1" type="ORF">NDU88_004453</name>
</gene>
<dbReference type="AlphaFoldDB" id="A0AAV7UGU3"/>